<feature type="domain" description="Mu DNA binding I gamma subdomain" evidence="3">
    <location>
        <begin position="59"/>
        <end position="163"/>
    </location>
</feature>
<dbReference type="InterPro" id="IPR012337">
    <property type="entry name" value="RNaseH-like_sf"/>
</dbReference>
<name>A0ABT7QLV8_9GAMM</name>
<keyword evidence="6" id="KW-1185">Reference proteome</keyword>
<dbReference type="Pfam" id="PF09299">
    <property type="entry name" value="Mu-transpos_C"/>
    <property type="match status" value="1"/>
</dbReference>
<organism evidence="5 6">
    <name type="scientific">Candidatus Doriopsillibacter californiensis</name>
    <dbReference type="NCBI Taxonomy" id="2970740"/>
    <lineage>
        <taxon>Bacteria</taxon>
        <taxon>Pseudomonadati</taxon>
        <taxon>Pseudomonadota</taxon>
        <taxon>Gammaproteobacteria</taxon>
        <taxon>Candidatus Tethybacterales</taxon>
        <taxon>Candidatus Persebacteraceae</taxon>
        <taxon>Candidatus Doriopsillibacter</taxon>
    </lineage>
</organism>
<dbReference type="Proteomes" id="UP001168167">
    <property type="component" value="Unassembled WGS sequence"/>
</dbReference>
<feature type="compositionally biased region" description="Polar residues" evidence="1">
    <location>
        <begin position="508"/>
        <end position="522"/>
    </location>
</feature>
<evidence type="ECO:0000256" key="1">
    <source>
        <dbReference type="SAM" id="MobiDB-lite"/>
    </source>
</evidence>
<feature type="domain" description="Bacteriophage Mu transposase" evidence="2">
    <location>
        <begin position="165"/>
        <end position="376"/>
    </location>
</feature>
<proteinExistence type="predicted"/>
<evidence type="ECO:0000259" key="4">
    <source>
        <dbReference type="Pfam" id="PF09299"/>
    </source>
</evidence>
<sequence>MSKFLSATDIQRTAALERAALAEAGWRIRGDKLKQKTQRLGALAARHGIKKTALYNWMQRVAQEPRERWGKVLVNAQAGGGQRTAIPVEIWTEFKALYLRLEQPTLAACYRSISATARRKNINIPTKQTFHNRLKEEVSAPVTTMSRKGEIAALAMLGSQQRDVSTLTSAEALNGDGYKHNVFVVDERGEIYRPHSWFWQCIRSRRIMSWRTAIAENKDTLRLSFLDVCKEWGIPRHLVLDNTRAAANKWLAGQLPGRKRFKSTDEELPGVWAQLGIKVHNTSINRAENGRARGHGQAKPIERAFRDFDEFDRQFSGAYTGRNTTKKPANYGAHTVPLAAFNEALKTYISEFNARVKRRTHTANGESYDQVFAQNYEADRLAKLSGADEMLMLLAAESRKVRPDATITIAAGAAAGCPKNIYSASFLYKHIGERLIVRFDPQDLHGPLQVFATNGRHLGAAECVHKIGFFDTDAARELQRFRRRHLSALREQMRAHRGERQVLRQLSIPRTKSSAKPNTKADTASKIIIAPRAAPPSDLGAQLAALHQSKKERRDNEQHTNH</sequence>
<dbReference type="InterPro" id="IPR004189">
    <property type="entry name" value="Phage_Mu_transposase"/>
</dbReference>
<dbReference type="InterPro" id="IPR015378">
    <property type="entry name" value="Transposase-like_Mu_C"/>
</dbReference>
<dbReference type="Pfam" id="PF02914">
    <property type="entry name" value="DDE_2"/>
    <property type="match status" value="1"/>
</dbReference>
<dbReference type="InterPro" id="IPR036397">
    <property type="entry name" value="RNaseH_sf"/>
</dbReference>
<reference evidence="5" key="1">
    <citation type="submission" date="2022-08" db="EMBL/GenBank/DDBJ databases">
        <authorList>
            <person name="Dzunkova M."/>
            <person name="La Clair J."/>
            <person name="Tyml T."/>
            <person name="Doud D."/>
            <person name="Schulz F."/>
            <person name="Piquer S."/>
            <person name="Porcel Sanchis D."/>
            <person name="Osborn A."/>
            <person name="Robinson D."/>
            <person name="Louie K.B."/>
            <person name="Bowen B.P."/>
            <person name="Bowers R."/>
            <person name="Lee J."/>
            <person name="Arnau Llombart V."/>
            <person name="Diaz Villanueva W."/>
            <person name="Gosliner T."/>
            <person name="Northen T."/>
            <person name="Cheng J.-F."/>
            <person name="Burkart M.D."/>
            <person name="Woyke T."/>
        </authorList>
    </citation>
    <scope>NUCLEOTIDE SEQUENCE</scope>
    <source>
        <strain evidence="5">Df01</strain>
    </source>
</reference>
<evidence type="ECO:0000313" key="6">
    <source>
        <dbReference type="Proteomes" id="UP001168167"/>
    </source>
</evidence>
<dbReference type="EMBL" id="JANQAO010000003">
    <property type="protein sequence ID" value="MDM5147677.1"/>
    <property type="molecule type" value="Genomic_DNA"/>
</dbReference>
<dbReference type="InterPro" id="IPR015126">
    <property type="entry name" value="Mu_I-gamma"/>
</dbReference>
<accession>A0ABT7QLV8</accession>
<comment type="caution">
    <text evidence="5">The sequence shown here is derived from an EMBL/GenBank/DDBJ whole genome shotgun (WGS) entry which is preliminary data.</text>
</comment>
<evidence type="ECO:0000259" key="2">
    <source>
        <dbReference type="Pfam" id="PF02914"/>
    </source>
</evidence>
<dbReference type="Gene3D" id="2.30.30.130">
    <property type="entry name" value="Transposase, Mu, C-terminal"/>
    <property type="match status" value="1"/>
</dbReference>
<dbReference type="Gene3D" id="1.10.10.60">
    <property type="entry name" value="Homeodomain-like"/>
    <property type="match status" value="1"/>
</dbReference>
<dbReference type="SUPFAM" id="SSF50610">
    <property type="entry name" value="mu transposase, C-terminal domain"/>
    <property type="match status" value="1"/>
</dbReference>
<evidence type="ECO:0000259" key="3">
    <source>
        <dbReference type="Pfam" id="PF09039"/>
    </source>
</evidence>
<feature type="region of interest" description="Disordered" evidence="1">
    <location>
        <begin position="507"/>
        <end position="562"/>
    </location>
</feature>
<protein>
    <submittedName>
        <fullName evidence="5">Mu transposase C-terminal domain-containing protein</fullName>
    </submittedName>
</protein>
<evidence type="ECO:0000313" key="5">
    <source>
        <dbReference type="EMBL" id="MDM5147677.1"/>
    </source>
</evidence>
<dbReference type="Gene3D" id="3.30.420.10">
    <property type="entry name" value="Ribonuclease H-like superfamily/Ribonuclease H"/>
    <property type="match status" value="1"/>
</dbReference>
<feature type="compositionally biased region" description="Basic and acidic residues" evidence="1">
    <location>
        <begin position="552"/>
        <end position="562"/>
    </location>
</feature>
<reference evidence="5" key="2">
    <citation type="journal article" date="2023" name="Microbiome">
        <title>Synthase-selected sorting approach identifies a beta-lactone synthase in a nudibranch symbiotic bacterium.</title>
        <authorList>
            <person name="Dzunkova M."/>
            <person name="La Clair J.J."/>
            <person name="Tyml T."/>
            <person name="Doud D."/>
            <person name="Schulz F."/>
            <person name="Piquer-Esteban S."/>
            <person name="Porcel Sanchis D."/>
            <person name="Osborn A."/>
            <person name="Robinson D."/>
            <person name="Louie K.B."/>
            <person name="Bowen B.P."/>
            <person name="Bowers R.M."/>
            <person name="Lee J."/>
            <person name="Arnau V."/>
            <person name="Diaz-Villanueva W."/>
            <person name="Stepanauskas R."/>
            <person name="Gosliner T."/>
            <person name="Date S.V."/>
            <person name="Northen T.R."/>
            <person name="Cheng J.F."/>
            <person name="Burkart M.D."/>
            <person name="Woyke T."/>
        </authorList>
    </citation>
    <scope>NUCLEOTIDE SEQUENCE</scope>
    <source>
        <strain evidence="5">Df01</strain>
    </source>
</reference>
<dbReference type="InterPro" id="IPR009004">
    <property type="entry name" value="Transposase_Mu_C"/>
</dbReference>
<dbReference type="SUPFAM" id="SSF53098">
    <property type="entry name" value="Ribonuclease H-like"/>
    <property type="match status" value="1"/>
</dbReference>
<dbReference type="Pfam" id="PF09039">
    <property type="entry name" value="HTH_Tnp_Mu_2"/>
    <property type="match status" value="1"/>
</dbReference>
<feature type="domain" description="Transposase-like Mu C-terminal" evidence="4">
    <location>
        <begin position="391"/>
        <end position="458"/>
    </location>
</feature>
<gene>
    <name evidence="5" type="ORF">NQX30_04740</name>
</gene>
<dbReference type="SUPFAM" id="SSF46689">
    <property type="entry name" value="Homeodomain-like"/>
    <property type="match status" value="1"/>
</dbReference>
<dbReference type="InterPro" id="IPR009057">
    <property type="entry name" value="Homeodomain-like_sf"/>
</dbReference>